<feature type="compositionally biased region" description="Basic residues" evidence="1">
    <location>
        <begin position="361"/>
        <end position="370"/>
    </location>
</feature>
<feature type="region of interest" description="Disordered" evidence="1">
    <location>
        <begin position="359"/>
        <end position="380"/>
    </location>
</feature>
<evidence type="ECO:0000313" key="3">
    <source>
        <dbReference type="Proteomes" id="UP000541558"/>
    </source>
</evidence>
<feature type="compositionally biased region" description="Polar residues" evidence="1">
    <location>
        <begin position="642"/>
        <end position="652"/>
    </location>
</feature>
<feature type="region of interest" description="Disordered" evidence="1">
    <location>
        <begin position="533"/>
        <end position="692"/>
    </location>
</feature>
<feature type="compositionally biased region" description="Pro residues" evidence="1">
    <location>
        <begin position="819"/>
        <end position="835"/>
    </location>
</feature>
<feature type="compositionally biased region" description="Low complexity" evidence="1">
    <location>
        <begin position="891"/>
        <end position="900"/>
    </location>
</feature>
<dbReference type="AlphaFoldDB" id="A0A8H5CCV1"/>
<protein>
    <submittedName>
        <fullName evidence="2">Uncharacterized protein</fullName>
    </submittedName>
</protein>
<feature type="region of interest" description="Disordered" evidence="1">
    <location>
        <begin position="126"/>
        <end position="255"/>
    </location>
</feature>
<feature type="region of interest" description="Disordered" evidence="1">
    <location>
        <begin position="704"/>
        <end position="841"/>
    </location>
</feature>
<proteinExistence type="predicted"/>
<feature type="compositionally biased region" description="Acidic residues" evidence="1">
    <location>
        <begin position="463"/>
        <end position="485"/>
    </location>
</feature>
<dbReference type="Proteomes" id="UP000541558">
    <property type="component" value="Unassembled WGS sequence"/>
</dbReference>
<evidence type="ECO:0000313" key="2">
    <source>
        <dbReference type="EMBL" id="KAF5339424.1"/>
    </source>
</evidence>
<feature type="compositionally biased region" description="Low complexity" evidence="1">
    <location>
        <begin position="295"/>
        <end position="311"/>
    </location>
</feature>
<feature type="compositionally biased region" description="Basic and acidic residues" evidence="1">
    <location>
        <begin position="673"/>
        <end position="692"/>
    </location>
</feature>
<feature type="region of interest" description="Disordered" evidence="1">
    <location>
        <begin position="865"/>
        <end position="919"/>
    </location>
</feature>
<feature type="compositionally biased region" description="Polar residues" evidence="1">
    <location>
        <begin position="775"/>
        <end position="806"/>
    </location>
</feature>
<name>A0A8H5CCV1_9AGAR</name>
<feature type="compositionally biased region" description="Pro residues" evidence="1">
    <location>
        <begin position="210"/>
        <end position="219"/>
    </location>
</feature>
<feature type="compositionally biased region" description="Low complexity" evidence="1">
    <location>
        <begin position="578"/>
        <end position="590"/>
    </location>
</feature>
<feature type="compositionally biased region" description="Low complexity" evidence="1">
    <location>
        <begin position="438"/>
        <end position="448"/>
    </location>
</feature>
<organism evidence="2 3">
    <name type="scientific">Ephemerocybe angulata</name>
    <dbReference type="NCBI Taxonomy" id="980116"/>
    <lineage>
        <taxon>Eukaryota</taxon>
        <taxon>Fungi</taxon>
        <taxon>Dikarya</taxon>
        <taxon>Basidiomycota</taxon>
        <taxon>Agaricomycotina</taxon>
        <taxon>Agaricomycetes</taxon>
        <taxon>Agaricomycetidae</taxon>
        <taxon>Agaricales</taxon>
        <taxon>Agaricineae</taxon>
        <taxon>Psathyrellaceae</taxon>
        <taxon>Ephemerocybe</taxon>
    </lineage>
</organism>
<feature type="region of interest" description="Disordered" evidence="1">
    <location>
        <begin position="1"/>
        <end position="46"/>
    </location>
</feature>
<feature type="compositionally biased region" description="Acidic residues" evidence="1">
    <location>
        <begin position="138"/>
        <end position="147"/>
    </location>
</feature>
<sequence length="947" mass="98945">MSSPSPANSPNISYVIPCSLSPRRGSVSSSPPTSPLPSTPPTMATTVGYEPEYITSDDPSQWGISRLVRFDNECVVIPESEWFAHSDDPNGDGGSTSKGGLKSVFGLNKMKKVVMVNKTYSLPLWPAGGASSSKAEDEVVTESGTEDEGSHHQRKVVRLNFKVPIPKFTPERPTNASRHPHLRSPSVEYPTHSLPNARGRKDTRSRSPPLASPTAPPISPILVHRNISPEASRSPSRSFNTPSSPSLGPQLHETPLLHHPHNALYTNPRVDASYLPSSSPPGAGAASILHHHSANSISQSNSTGSTSSVSSPLPHATAPMDPSIFAILPELVPLRPCCPNCNKPLEEALKQGEEWKEKFTKGARRRRRRSSSAASTTSVASSVICVDGGAPAGGVVATSGAANIPPAMVVHPALTDVPVVSTNRVAVVPISVRRPALSVSTATTLSSESVEETDEEHEHDVDADGETEPETEPEGPESATEEDGEPITCGKLTRAVVDEVEGLKRRSASGTNLSKLVIPSASTNVKAAAGVAVPLPTSSSSSESLPTSTGATRASSTRAFLDVPQHTRGFHVHERVASGGSMNSVSSSGSNGSGGNGSGNESTGSAGSRGSARSRGSAGSGGSQRVPGKSILKNASPLPSPVGSTFGSSVPSTPDGKFDVRSKRHSYNGTPRSTKEREAMKEMERRRERQESEVVMVNTLMNMNIGSKDKIRRSRNGGSPKNGSAPSVLNSPRTIDLGGKKKGLCGDDYFGPCSGREEDDDEDGLFPLPRASPGGSPNATPGTGNTPRTSAHTTPRGSNTPETQLTPRGGSPYASPRVSPRPSPRVSPRGSPPSPLAVVPPIKGEVLAVQGEVEGEVLKGSITRHVRTASEPMSLRGHDFPRAPPVKESKSSASVASSPARPRPKPQRKTSNSFSAIGRNLRALKGVGADMVKGLGNMGGMAGGPGY</sequence>
<dbReference type="OrthoDB" id="3269282at2759"/>
<feature type="compositionally biased region" description="Polar residues" evidence="1">
    <location>
        <begin position="229"/>
        <end position="247"/>
    </location>
</feature>
<feature type="region of interest" description="Disordered" evidence="1">
    <location>
        <begin position="295"/>
        <end position="315"/>
    </location>
</feature>
<feature type="region of interest" description="Disordered" evidence="1">
    <location>
        <begin position="438"/>
        <end position="489"/>
    </location>
</feature>
<feature type="compositionally biased region" description="Low complexity" evidence="1">
    <location>
        <begin position="1"/>
        <end position="31"/>
    </location>
</feature>
<feature type="compositionally biased region" description="Low complexity" evidence="1">
    <location>
        <begin position="371"/>
        <end position="380"/>
    </location>
</feature>
<gene>
    <name evidence="2" type="ORF">D9611_009845</name>
</gene>
<keyword evidence="3" id="KW-1185">Reference proteome</keyword>
<feature type="compositionally biased region" description="Low complexity" evidence="1">
    <location>
        <begin position="599"/>
        <end position="617"/>
    </location>
</feature>
<accession>A0A8H5CCV1</accession>
<feature type="compositionally biased region" description="Low complexity" evidence="1">
    <location>
        <begin position="534"/>
        <end position="559"/>
    </location>
</feature>
<dbReference type="EMBL" id="JAACJK010000008">
    <property type="protein sequence ID" value="KAF5339424.1"/>
    <property type="molecule type" value="Genomic_DNA"/>
</dbReference>
<feature type="compositionally biased region" description="Polar residues" evidence="1">
    <location>
        <begin position="716"/>
        <end position="733"/>
    </location>
</feature>
<reference evidence="2 3" key="1">
    <citation type="journal article" date="2020" name="ISME J.">
        <title>Uncovering the hidden diversity of litter-decomposition mechanisms in mushroom-forming fungi.</title>
        <authorList>
            <person name="Floudas D."/>
            <person name="Bentzer J."/>
            <person name="Ahren D."/>
            <person name="Johansson T."/>
            <person name="Persson P."/>
            <person name="Tunlid A."/>
        </authorList>
    </citation>
    <scope>NUCLEOTIDE SEQUENCE [LARGE SCALE GENOMIC DNA]</scope>
    <source>
        <strain evidence="2 3">CBS 175.51</strain>
    </source>
</reference>
<evidence type="ECO:0000256" key="1">
    <source>
        <dbReference type="SAM" id="MobiDB-lite"/>
    </source>
</evidence>
<feature type="compositionally biased region" description="Basic and acidic residues" evidence="1">
    <location>
        <begin position="876"/>
        <end position="890"/>
    </location>
</feature>
<comment type="caution">
    <text evidence="2">The sequence shown here is derived from an EMBL/GenBank/DDBJ whole genome shotgun (WGS) entry which is preliminary data.</text>
</comment>